<dbReference type="SUPFAM" id="SSF46689">
    <property type="entry name" value="Homeodomain-like"/>
    <property type="match status" value="1"/>
</dbReference>
<dbReference type="PROSITE" id="PS50977">
    <property type="entry name" value="HTH_TETR_2"/>
    <property type="match status" value="1"/>
</dbReference>
<dbReference type="GO" id="GO:0000976">
    <property type="term" value="F:transcription cis-regulatory region binding"/>
    <property type="evidence" value="ECO:0007669"/>
    <property type="project" value="TreeGrafter"/>
</dbReference>
<dbReference type="InterPro" id="IPR039536">
    <property type="entry name" value="TetR_C_Proteobacteria"/>
</dbReference>
<dbReference type="GO" id="GO:0003700">
    <property type="term" value="F:DNA-binding transcription factor activity"/>
    <property type="evidence" value="ECO:0007669"/>
    <property type="project" value="TreeGrafter"/>
</dbReference>
<dbReference type="PANTHER" id="PTHR30055:SF146">
    <property type="entry name" value="HTH-TYPE TRANSCRIPTIONAL DUAL REGULATOR CECR"/>
    <property type="match status" value="1"/>
</dbReference>
<accession>A0A085K784</accession>
<reference evidence="2 3" key="1">
    <citation type="submission" date="2018-10" db="EMBL/GenBank/DDBJ databases">
        <title>Characterization and genome analysis of a novel bacterium Sphingobium yanoikuyae SJTF8 capable of degrading PAHs.</title>
        <authorList>
            <person name="Yin C."/>
            <person name="Xiong W."/>
            <person name="Liang R."/>
        </authorList>
    </citation>
    <scope>NUCLEOTIDE SEQUENCE [LARGE SCALE GENOMIC DNA]</scope>
    <source>
        <strain evidence="2 3">SJTF8</strain>
    </source>
</reference>
<keyword evidence="1" id="KW-0238">DNA-binding</keyword>
<evidence type="ECO:0000313" key="2">
    <source>
        <dbReference type="EMBL" id="AYO77685.1"/>
    </source>
</evidence>
<dbReference type="PRINTS" id="PR00455">
    <property type="entry name" value="HTHTETR"/>
</dbReference>
<dbReference type="RefSeq" id="WP_037507957.1">
    <property type="nucleotide sequence ID" value="NZ_CAIGKD010000006.1"/>
</dbReference>
<dbReference type="Gene3D" id="1.10.357.10">
    <property type="entry name" value="Tetracycline Repressor, domain 2"/>
    <property type="match status" value="1"/>
</dbReference>
<proteinExistence type="predicted"/>
<sequence length="228" mass="24147">MAADTSQRADGSGSDGSARPTGRPSREAAEQIEATMLDAALAIFIEAGFQGASMEAIARRAGVTKRTLYRRARTKSDLFVEVVERLARQSGMPNLARVEAGPLEQRLQAAGEILLGWLLNPHAIALYRMIVAEAARQPGLALSVDGPFQRASTAIAAILAEDGARPAETVRLGADMFVRLVAGEALDRAAQGIEPAGVSDRTRARAMSAIAFFLAGWRSWPASAPPLP</sequence>
<dbReference type="AlphaFoldDB" id="A0A085K784"/>
<organism evidence="2 3">
    <name type="scientific">Sphingobium yanoikuyae</name>
    <name type="common">Sphingomonas yanoikuyae</name>
    <dbReference type="NCBI Taxonomy" id="13690"/>
    <lineage>
        <taxon>Bacteria</taxon>
        <taxon>Pseudomonadati</taxon>
        <taxon>Pseudomonadota</taxon>
        <taxon>Alphaproteobacteria</taxon>
        <taxon>Sphingomonadales</taxon>
        <taxon>Sphingomonadaceae</taxon>
        <taxon>Sphingobium</taxon>
    </lineage>
</organism>
<dbReference type="Pfam" id="PF14246">
    <property type="entry name" value="TetR_C_7"/>
    <property type="match status" value="1"/>
</dbReference>
<dbReference type="Pfam" id="PF00440">
    <property type="entry name" value="TetR_N"/>
    <property type="match status" value="1"/>
</dbReference>
<dbReference type="InterPro" id="IPR009057">
    <property type="entry name" value="Homeodomain-like_sf"/>
</dbReference>
<protein>
    <submittedName>
        <fullName evidence="2">TetR/AcrR family transcriptional regulator</fullName>
    </submittedName>
</protein>
<dbReference type="EMBL" id="CP033230">
    <property type="protein sequence ID" value="AYO77685.1"/>
    <property type="molecule type" value="Genomic_DNA"/>
</dbReference>
<evidence type="ECO:0000313" key="3">
    <source>
        <dbReference type="Proteomes" id="UP000280708"/>
    </source>
</evidence>
<dbReference type="Proteomes" id="UP000280708">
    <property type="component" value="Chromosome"/>
</dbReference>
<dbReference type="PANTHER" id="PTHR30055">
    <property type="entry name" value="HTH-TYPE TRANSCRIPTIONAL REGULATOR RUTR"/>
    <property type="match status" value="1"/>
</dbReference>
<gene>
    <name evidence="2" type="ORF">EBF16_12850</name>
</gene>
<dbReference type="InterPro" id="IPR050109">
    <property type="entry name" value="HTH-type_TetR-like_transc_reg"/>
</dbReference>
<evidence type="ECO:0000256" key="1">
    <source>
        <dbReference type="ARBA" id="ARBA00023125"/>
    </source>
</evidence>
<name>A0A085K784_SPHYA</name>
<dbReference type="InterPro" id="IPR001647">
    <property type="entry name" value="HTH_TetR"/>
</dbReference>
<dbReference type="Gene3D" id="1.10.10.60">
    <property type="entry name" value="Homeodomain-like"/>
    <property type="match status" value="1"/>
</dbReference>